<evidence type="ECO:0008006" key="3">
    <source>
        <dbReference type="Google" id="ProtNLM"/>
    </source>
</evidence>
<sequence>MTDPVVPVTSDGRVHLDGDVCLTVRPSLRVPTPCCTTPRRGTGTVVVDLSRAGVVSCRAAELLLHHHRALRPSGRRSLAICGLAPVLDTVRRPPDERLTMSSALWLGPGPLGYNCYSGRRTGDDDPGTG</sequence>
<evidence type="ECO:0000313" key="2">
    <source>
        <dbReference type="Proteomes" id="UP000320338"/>
    </source>
</evidence>
<dbReference type="Gene3D" id="3.30.750.24">
    <property type="entry name" value="STAS domain"/>
    <property type="match status" value="1"/>
</dbReference>
<reference evidence="1 2" key="1">
    <citation type="submission" date="2019-06" db="EMBL/GenBank/DDBJ databases">
        <title>Whole genome shotgun sequence of Pseudonocardia hydrocarbonoxydans NBRC 14498.</title>
        <authorList>
            <person name="Hosoyama A."/>
            <person name="Uohara A."/>
            <person name="Ohji S."/>
            <person name="Ichikawa N."/>
        </authorList>
    </citation>
    <scope>NUCLEOTIDE SEQUENCE [LARGE SCALE GENOMIC DNA]</scope>
    <source>
        <strain evidence="1 2">NBRC 14498</strain>
    </source>
</reference>
<name>A0A4Y3WUT0_9PSEU</name>
<protein>
    <recommendedName>
        <fullName evidence="3">STAS domain-containing protein</fullName>
    </recommendedName>
</protein>
<gene>
    <name evidence="1" type="ORF">PHY01_48660</name>
</gene>
<dbReference type="EMBL" id="BJNG01000049">
    <property type="protein sequence ID" value="GEC22583.1"/>
    <property type="molecule type" value="Genomic_DNA"/>
</dbReference>
<dbReference type="AlphaFoldDB" id="A0A4Y3WUT0"/>
<organism evidence="1 2">
    <name type="scientific">Pseudonocardia hydrocarbonoxydans</name>
    <dbReference type="NCBI Taxonomy" id="76726"/>
    <lineage>
        <taxon>Bacteria</taxon>
        <taxon>Bacillati</taxon>
        <taxon>Actinomycetota</taxon>
        <taxon>Actinomycetes</taxon>
        <taxon>Pseudonocardiales</taxon>
        <taxon>Pseudonocardiaceae</taxon>
        <taxon>Pseudonocardia</taxon>
    </lineage>
</organism>
<dbReference type="Proteomes" id="UP000320338">
    <property type="component" value="Unassembled WGS sequence"/>
</dbReference>
<proteinExistence type="predicted"/>
<evidence type="ECO:0000313" key="1">
    <source>
        <dbReference type="EMBL" id="GEC22583.1"/>
    </source>
</evidence>
<keyword evidence="2" id="KW-1185">Reference proteome</keyword>
<dbReference type="InterPro" id="IPR036513">
    <property type="entry name" value="STAS_dom_sf"/>
</dbReference>
<accession>A0A4Y3WUT0</accession>
<comment type="caution">
    <text evidence="1">The sequence shown here is derived from an EMBL/GenBank/DDBJ whole genome shotgun (WGS) entry which is preliminary data.</text>
</comment>